<keyword evidence="3" id="KW-1185">Reference proteome</keyword>
<reference evidence="2 3" key="1">
    <citation type="journal article" date="2022" name="Int. J. Syst. Evol. Microbiol.">
        <title>Noviherbaspirillum aridicola sp. nov., isolated from an arid soil in Pakistan.</title>
        <authorList>
            <person name="Khan I.U."/>
            <person name="Saqib M."/>
            <person name="Amin A."/>
            <person name="Hussain F."/>
            <person name="Li L."/>
            <person name="Liu Y.H."/>
            <person name="Fang B.Z."/>
            <person name="Ahmed I."/>
            <person name="Li W.J."/>
        </authorList>
    </citation>
    <scope>NUCLEOTIDE SEQUENCE [LARGE SCALE GENOMIC DNA]</scope>
    <source>
        <strain evidence="2 3">NCCP-691</strain>
    </source>
</reference>
<evidence type="ECO:0000313" key="3">
    <source>
        <dbReference type="Proteomes" id="UP000887222"/>
    </source>
</evidence>
<accession>A0ABQ4PZU9</accession>
<dbReference type="EMBL" id="BPMK01000001">
    <property type="protein sequence ID" value="GIZ50286.1"/>
    <property type="molecule type" value="Genomic_DNA"/>
</dbReference>
<protein>
    <recommendedName>
        <fullName evidence="1">DUF3616 domain-containing protein</fullName>
    </recommendedName>
</protein>
<dbReference type="Proteomes" id="UP000887222">
    <property type="component" value="Unassembled WGS sequence"/>
</dbReference>
<dbReference type="Pfam" id="PF12275">
    <property type="entry name" value="DUF3616"/>
    <property type="match status" value="1"/>
</dbReference>
<dbReference type="InterPro" id="IPR022060">
    <property type="entry name" value="DUF3616"/>
</dbReference>
<sequence>MLESFHAGVNTMHPSAIVLLEFHPERDDLTRDKELRDGLSVALRMGNNLWVANDESLSLERLTLSPEDSTGTSSMTHGHVQFSLADFLALPLPPGGDPEALHEADIEGLACDGKYLWIAGSHSLRRKNPKAGDGTKKAQKRLASVSADGNRYLLARIPVVEQDGTHTLVRETEHKGRLRTAARLRGDAHGNELTLLLLHDEHFGPFLAIPGKDNGFDIEGLAVAGKHLLVGLRGPVLRGWAAIVEIALAEDEQPTQLRLAPVEDGDGRLYRKHFLDLGGLGIRDLCVQGKDLLILAGPTMDLDGPVVVFRWPGGAEPDKESIVSADELERVLDLPFGHGVDHPEGMTLFPLMNGSEEGLLVVHDAASPSRQIGESTVVADVFPLPRRKKNGR</sequence>
<evidence type="ECO:0000313" key="2">
    <source>
        <dbReference type="EMBL" id="GIZ50286.1"/>
    </source>
</evidence>
<gene>
    <name evidence="2" type="ORF">NCCP691_03000</name>
</gene>
<proteinExistence type="predicted"/>
<comment type="caution">
    <text evidence="2">The sequence shown here is derived from an EMBL/GenBank/DDBJ whole genome shotgun (WGS) entry which is preliminary data.</text>
</comment>
<feature type="domain" description="DUF3616" evidence="1">
    <location>
        <begin position="39"/>
        <end position="380"/>
    </location>
</feature>
<name>A0ABQ4PZU9_9BURK</name>
<organism evidence="2 3">
    <name type="scientific">Noviherbaspirillum aridicola</name>
    <dbReference type="NCBI Taxonomy" id="2849687"/>
    <lineage>
        <taxon>Bacteria</taxon>
        <taxon>Pseudomonadati</taxon>
        <taxon>Pseudomonadota</taxon>
        <taxon>Betaproteobacteria</taxon>
        <taxon>Burkholderiales</taxon>
        <taxon>Oxalobacteraceae</taxon>
        <taxon>Noviherbaspirillum</taxon>
    </lineage>
</organism>
<evidence type="ECO:0000259" key="1">
    <source>
        <dbReference type="Pfam" id="PF12275"/>
    </source>
</evidence>